<accession>A0A2J6TBC3</accession>
<sequence>MPDVKFCNILPRSLERLMVGCSDSPIEEEHLKELILARDERFPRLKKIEVKWRGIKDPGGLKRDYNTKGVDLLLWE</sequence>
<dbReference type="GeneID" id="36588300"/>
<proteinExistence type="predicted"/>
<dbReference type="InParanoid" id="A0A2J6TBC3"/>
<protein>
    <submittedName>
        <fullName evidence="1">Uncharacterized protein</fullName>
    </submittedName>
</protein>
<keyword evidence="2" id="KW-1185">Reference proteome</keyword>
<name>A0A2J6TBC3_9HELO</name>
<evidence type="ECO:0000313" key="2">
    <source>
        <dbReference type="Proteomes" id="UP000235371"/>
    </source>
</evidence>
<dbReference type="Proteomes" id="UP000235371">
    <property type="component" value="Unassembled WGS sequence"/>
</dbReference>
<dbReference type="EMBL" id="KZ613791">
    <property type="protein sequence ID" value="PMD60283.1"/>
    <property type="molecule type" value="Genomic_DNA"/>
</dbReference>
<gene>
    <name evidence="1" type="ORF">K444DRAFT_612858</name>
</gene>
<reference evidence="1 2" key="1">
    <citation type="submission" date="2016-04" db="EMBL/GenBank/DDBJ databases">
        <title>A degradative enzymes factory behind the ericoid mycorrhizal symbiosis.</title>
        <authorList>
            <consortium name="DOE Joint Genome Institute"/>
            <person name="Martino E."/>
            <person name="Morin E."/>
            <person name="Grelet G."/>
            <person name="Kuo A."/>
            <person name="Kohler A."/>
            <person name="Daghino S."/>
            <person name="Barry K."/>
            <person name="Choi C."/>
            <person name="Cichocki N."/>
            <person name="Clum A."/>
            <person name="Copeland A."/>
            <person name="Hainaut M."/>
            <person name="Haridas S."/>
            <person name="Labutti K."/>
            <person name="Lindquist E."/>
            <person name="Lipzen A."/>
            <person name="Khouja H.-R."/>
            <person name="Murat C."/>
            <person name="Ohm R."/>
            <person name="Olson A."/>
            <person name="Spatafora J."/>
            <person name="Veneault-Fourrey C."/>
            <person name="Henrissat B."/>
            <person name="Grigoriev I."/>
            <person name="Martin F."/>
            <person name="Perotto S."/>
        </authorList>
    </citation>
    <scope>NUCLEOTIDE SEQUENCE [LARGE SCALE GENOMIC DNA]</scope>
    <source>
        <strain evidence="1 2">E</strain>
    </source>
</reference>
<dbReference type="OrthoDB" id="4191831at2759"/>
<organism evidence="1 2">
    <name type="scientific">Hyaloscypha bicolor E</name>
    <dbReference type="NCBI Taxonomy" id="1095630"/>
    <lineage>
        <taxon>Eukaryota</taxon>
        <taxon>Fungi</taxon>
        <taxon>Dikarya</taxon>
        <taxon>Ascomycota</taxon>
        <taxon>Pezizomycotina</taxon>
        <taxon>Leotiomycetes</taxon>
        <taxon>Helotiales</taxon>
        <taxon>Hyaloscyphaceae</taxon>
        <taxon>Hyaloscypha</taxon>
        <taxon>Hyaloscypha bicolor</taxon>
    </lineage>
</organism>
<dbReference type="AlphaFoldDB" id="A0A2J6TBC3"/>
<evidence type="ECO:0000313" key="1">
    <source>
        <dbReference type="EMBL" id="PMD60283.1"/>
    </source>
</evidence>
<dbReference type="STRING" id="1095630.A0A2J6TBC3"/>
<dbReference type="RefSeq" id="XP_024737187.1">
    <property type="nucleotide sequence ID" value="XM_024880223.1"/>
</dbReference>